<evidence type="ECO:0000313" key="1">
    <source>
        <dbReference type="EMBL" id="AYO75511.1"/>
    </source>
</evidence>
<sequence length="257" mass="28710">MAYSFQKISDVKLRARKIAREQDIPRYQALDTAARGGGFQNFAHALKELPELAPASPWSNRIEISQGWWSRKERTGGQVAASISLKHALCELVKPHQLVETLGGCRIDGEARLISDGSMRDREASIMDVARVARALQFMDATGLKPSRSRRCYPKGDWDNRPPIADHDSCWFDPEARAYVLVTQPYPGRAAMRSEVQAAWEARHGWRTFRSDWGSMYGFGTELYLLCPPAYADLLGRKLADLGAGPDAITNEDVSDV</sequence>
<protein>
    <submittedName>
        <fullName evidence="2">Uncharacterized protein</fullName>
    </submittedName>
</protein>
<dbReference type="RefSeq" id="WP_026109331.1">
    <property type="nucleotide sequence ID" value="NZ_CP033227.1"/>
</dbReference>
<dbReference type="Proteomes" id="UP000280708">
    <property type="component" value="Plasmid pF1"/>
</dbReference>
<reference evidence="2 3" key="1">
    <citation type="submission" date="2014-03" db="EMBL/GenBank/DDBJ databases">
        <title>Genome sequence of Sphingobium yanoikuyae B1.</title>
        <authorList>
            <person name="Gan H.M."/>
            <person name="Gan H.Y."/>
            <person name="Savka M.A."/>
        </authorList>
    </citation>
    <scope>NUCLEOTIDE SEQUENCE [LARGE SCALE GENOMIC DNA]</scope>
    <source>
        <strain evidence="2 3">B1</strain>
    </source>
</reference>
<dbReference type="AlphaFoldDB" id="A0A084EF71"/>
<geneLocation type="plasmid" evidence="1">
    <name>pF1</name>
</geneLocation>
<dbReference type="EMBL" id="JGVR01000030">
    <property type="protein sequence ID" value="KEZ16613.1"/>
    <property type="molecule type" value="Genomic_DNA"/>
</dbReference>
<dbReference type="EMBL" id="CP033227">
    <property type="protein sequence ID" value="AYO75511.1"/>
    <property type="molecule type" value="Genomic_DNA"/>
</dbReference>
<keyword evidence="1" id="KW-0614">Plasmid</keyword>
<dbReference type="PATRIC" id="fig|13690.10.peg.4152"/>
<accession>A0A084EF71</accession>
<geneLocation type="plasmid" evidence="4">
    <name>pf1</name>
</geneLocation>
<evidence type="ECO:0000313" key="4">
    <source>
        <dbReference type="Proteomes" id="UP000280708"/>
    </source>
</evidence>
<dbReference type="eggNOG" id="ENOG5031NGQ">
    <property type="taxonomic scope" value="Bacteria"/>
</dbReference>
<evidence type="ECO:0000313" key="3">
    <source>
        <dbReference type="Proteomes" id="UP000028534"/>
    </source>
</evidence>
<name>A0A084EF71_SPHYA</name>
<gene>
    <name evidence="2" type="ORF">CP98_04041</name>
    <name evidence="1" type="ORF">EBF16_00445</name>
</gene>
<evidence type="ECO:0000313" key="2">
    <source>
        <dbReference type="EMBL" id="KEZ16613.1"/>
    </source>
</evidence>
<proteinExistence type="predicted"/>
<organism evidence="2 3">
    <name type="scientific">Sphingobium yanoikuyae</name>
    <name type="common">Sphingomonas yanoikuyae</name>
    <dbReference type="NCBI Taxonomy" id="13690"/>
    <lineage>
        <taxon>Bacteria</taxon>
        <taxon>Pseudomonadati</taxon>
        <taxon>Pseudomonadota</taxon>
        <taxon>Alphaproteobacteria</taxon>
        <taxon>Sphingomonadales</taxon>
        <taxon>Sphingomonadaceae</taxon>
        <taxon>Sphingobium</taxon>
    </lineage>
</organism>
<reference evidence="1 4" key="2">
    <citation type="submission" date="2018-10" db="EMBL/GenBank/DDBJ databases">
        <title>Characterization and genome analysis of a novel bacterium Sphingobium yanoikuyae SJTF8 capable of degrading PAHs.</title>
        <authorList>
            <person name="Yin C."/>
            <person name="Xiong W."/>
            <person name="Liang R."/>
        </authorList>
    </citation>
    <scope>NUCLEOTIDE SEQUENCE [LARGE SCALE GENOMIC DNA]</scope>
    <source>
        <strain evidence="1 4">SJTF8</strain>
        <plasmid evidence="4">pf1</plasmid>
        <plasmid evidence="1">pF1</plasmid>
    </source>
</reference>
<dbReference type="Proteomes" id="UP000028534">
    <property type="component" value="Unassembled WGS sequence"/>
</dbReference>